<evidence type="ECO:0000256" key="1">
    <source>
        <dbReference type="SAM" id="SignalP"/>
    </source>
</evidence>
<feature type="chain" id="PRO_5046731595" description="Nuclease" evidence="1">
    <location>
        <begin position="20"/>
        <end position="150"/>
    </location>
</feature>
<dbReference type="RefSeq" id="WP_189059782.1">
    <property type="nucleotide sequence ID" value="NZ_BMOR01000046.1"/>
</dbReference>
<protein>
    <recommendedName>
        <fullName evidence="4">Nuclease</fullName>
    </recommendedName>
</protein>
<comment type="caution">
    <text evidence="2">The sequence shown here is derived from an EMBL/GenBank/DDBJ whole genome shotgun (WGS) entry which is preliminary data.</text>
</comment>
<evidence type="ECO:0008006" key="4">
    <source>
        <dbReference type="Google" id="ProtNLM"/>
    </source>
</evidence>
<dbReference type="EMBL" id="BMOR01000046">
    <property type="protein sequence ID" value="GGN47884.1"/>
    <property type="molecule type" value="Genomic_DNA"/>
</dbReference>
<gene>
    <name evidence="2" type="ORF">GCM10010842_39790</name>
</gene>
<evidence type="ECO:0000313" key="3">
    <source>
        <dbReference type="Proteomes" id="UP000645517"/>
    </source>
</evidence>
<reference evidence="3" key="1">
    <citation type="journal article" date="2019" name="Int. J. Syst. Evol. Microbiol.">
        <title>The Global Catalogue of Microorganisms (GCM) 10K type strain sequencing project: providing services to taxonomists for standard genome sequencing and annotation.</title>
        <authorList>
            <consortium name="The Broad Institute Genomics Platform"/>
            <consortium name="The Broad Institute Genome Sequencing Center for Infectious Disease"/>
            <person name="Wu L."/>
            <person name="Ma J."/>
        </authorList>
    </citation>
    <scope>NUCLEOTIDE SEQUENCE [LARGE SCALE GENOMIC DNA]</scope>
    <source>
        <strain evidence="3">JCM 16918</strain>
    </source>
</reference>
<accession>A0ABQ2JJY4</accession>
<organism evidence="2 3">
    <name type="scientific">Deinococcus daejeonensis</name>
    <dbReference type="NCBI Taxonomy" id="1007098"/>
    <lineage>
        <taxon>Bacteria</taxon>
        <taxon>Thermotogati</taxon>
        <taxon>Deinococcota</taxon>
        <taxon>Deinococci</taxon>
        <taxon>Deinococcales</taxon>
        <taxon>Deinococcaceae</taxon>
        <taxon>Deinococcus</taxon>
    </lineage>
</organism>
<sequence>MKLPALAALTVLLSAPALAAAPTLQEAVRLAFPPILEVRPIGDGSYVFPGGDLRPTGPDTVLFTGLTIEPAGSRSPPSLYTRVARFLNPWCGVRDQAVKNLAAWATRAQQGNVALRVGTCEILASAQGDEAAFLVRRAAGPAVWPAKVVR</sequence>
<proteinExistence type="predicted"/>
<name>A0ABQ2JJY4_9DEIO</name>
<dbReference type="Proteomes" id="UP000645517">
    <property type="component" value="Unassembled WGS sequence"/>
</dbReference>
<evidence type="ECO:0000313" key="2">
    <source>
        <dbReference type="EMBL" id="GGN47884.1"/>
    </source>
</evidence>
<feature type="signal peptide" evidence="1">
    <location>
        <begin position="1"/>
        <end position="19"/>
    </location>
</feature>
<keyword evidence="1" id="KW-0732">Signal</keyword>
<keyword evidence="3" id="KW-1185">Reference proteome</keyword>